<feature type="chain" id="PRO_5045049041" evidence="2">
    <location>
        <begin position="21"/>
        <end position="271"/>
    </location>
</feature>
<evidence type="ECO:0000256" key="1">
    <source>
        <dbReference type="ARBA" id="ARBA00022729"/>
    </source>
</evidence>
<dbReference type="Proteomes" id="UP000646911">
    <property type="component" value="Unassembled WGS sequence"/>
</dbReference>
<dbReference type="EMBL" id="JACOFX010000009">
    <property type="protein sequence ID" value="MBC3909345.1"/>
    <property type="molecule type" value="Genomic_DNA"/>
</dbReference>
<keyword evidence="5" id="KW-1185">Reference proteome</keyword>
<dbReference type="InterPro" id="IPR001638">
    <property type="entry name" value="Solute-binding_3/MltF_N"/>
</dbReference>
<dbReference type="Pfam" id="PF00497">
    <property type="entry name" value="SBP_bac_3"/>
    <property type="match status" value="1"/>
</dbReference>
<sequence>MQRIALLFLILGLNCIAAGAAEHSTACGSMQLAYYELGTLYYRHADGSYTGIDKDVVEEVAKRSGCKFDTVLESRVRIWTQLKNNTLDMSVSGIPTPEREKFAEFIPYFSTRNYILLHRDMPVHGLSMAGFLNDANLKVAVIKSFKHGPKFDEWLEKLWAQKRVYEASDIDSLLRLFLARRVDAIIALPTVWQPLLKKEEINKQVHLFDWAPQDSIVHGLIVSKERVSKARRDLLRKAIYSMADDGTLEQIFTRHMGSKLAQELRYDGPRF</sequence>
<comment type="caution">
    <text evidence="4">The sequence shown here is derived from an EMBL/GenBank/DDBJ whole genome shotgun (WGS) entry which is preliminary data.</text>
</comment>
<evidence type="ECO:0000259" key="3">
    <source>
        <dbReference type="SMART" id="SM00062"/>
    </source>
</evidence>
<evidence type="ECO:0000256" key="2">
    <source>
        <dbReference type="SAM" id="SignalP"/>
    </source>
</evidence>
<protein>
    <submittedName>
        <fullName evidence="4">Transporter substrate-binding domain-containing protein</fullName>
    </submittedName>
</protein>
<feature type="signal peptide" evidence="2">
    <location>
        <begin position="1"/>
        <end position="20"/>
    </location>
</feature>
<evidence type="ECO:0000313" key="5">
    <source>
        <dbReference type="Proteomes" id="UP000646911"/>
    </source>
</evidence>
<dbReference type="PANTHER" id="PTHR35936">
    <property type="entry name" value="MEMBRANE-BOUND LYTIC MUREIN TRANSGLYCOSYLASE F"/>
    <property type="match status" value="1"/>
</dbReference>
<gene>
    <name evidence="4" type="ORF">H8L47_17440</name>
</gene>
<dbReference type="RefSeq" id="WP_186954867.1">
    <property type="nucleotide sequence ID" value="NZ_JACOFX010000009.1"/>
</dbReference>
<accession>A0ABR6ZC60</accession>
<dbReference type="Gene3D" id="3.40.190.10">
    <property type="entry name" value="Periplasmic binding protein-like II"/>
    <property type="match status" value="2"/>
</dbReference>
<reference evidence="4 5" key="1">
    <citation type="submission" date="2020-08" db="EMBL/GenBank/DDBJ databases">
        <title>Novel species isolated from subtropical streams in China.</title>
        <authorList>
            <person name="Lu H."/>
        </authorList>
    </citation>
    <scope>NUCLEOTIDE SEQUENCE [LARGE SCALE GENOMIC DNA]</scope>
    <source>
        <strain evidence="4 5">NL8W</strain>
    </source>
</reference>
<name>A0ABR6ZC60_9BURK</name>
<feature type="domain" description="Solute-binding protein family 3/N-terminal" evidence="3">
    <location>
        <begin position="34"/>
        <end position="259"/>
    </location>
</feature>
<proteinExistence type="predicted"/>
<evidence type="ECO:0000313" key="4">
    <source>
        <dbReference type="EMBL" id="MBC3909345.1"/>
    </source>
</evidence>
<keyword evidence="1 2" id="KW-0732">Signal</keyword>
<organism evidence="4 5">
    <name type="scientific">Undibacterium umbellatum</name>
    <dbReference type="NCBI Taxonomy" id="2762300"/>
    <lineage>
        <taxon>Bacteria</taxon>
        <taxon>Pseudomonadati</taxon>
        <taxon>Pseudomonadota</taxon>
        <taxon>Betaproteobacteria</taxon>
        <taxon>Burkholderiales</taxon>
        <taxon>Oxalobacteraceae</taxon>
        <taxon>Undibacterium</taxon>
    </lineage>
</organism>
<dbReference type="SMART" id="SM00062">
    <property type="entry name" value="PBPb"/>
    <property type="match status" value="1"/>
</dbReference>
<dbReference type="SUPFAM" id="SSF53850">
    <property type="entry name" value="Periplasmic binding protein-like II"/>
    <property type="match status" value="1"/>
</dbReference>